<keyword evidence="1" id="KW-0479">Metal-binding</keyword>
<protein>
    <submittedName>
        <fullName evidence="4">SpeB arginase/agmatinase/formimionoglutamate hydrolase SpeB</fullName>
    </submittedName>
</protein>
<dbReference type="Proteomes" id="UP000646745">
    <property type="component" value="Unassembled WGS sequence"/>
</dbReference>
<evidence type="ECO:0000256" key="1">
    <source>
        <dbReference type="ARBA" id="ARBA00022723"/>
    </source>
</evidence>
<dbReference type="PANTHER" id="PTHR11358">
    <property type="entry name" value="ARGINASE/AGMATINASE"/>
    <property type="match status" value="1"/>
</dbReference>
<proteinExistence type="inferred from homology"/>
<comment type="caution">
    <text evidence="4">The sequence shown here is derived from an EMBL/GenBank/DDBJ whole genome shotgun (WGS) entry which is preliminary data.</text>
</comment>
<dbReference type="EMBL" id="BMZI01000005">
    <property type="protein sequence ID" value="GHB25730.1"/>
    <property type="molecule type" value="Genomic_DNA"/>
</dbReference>
<dbReference type="RefSeq" id="WP_189445136.1">
    <property type="nucleotide sequence ID" value="NZ_BMZI01000005.1"/>
</dbReference>
<dbReference type="PROSITE" id="PS51409">
    <property type="entry name" value="ARGINASE_2"/>
    <property type="match status" value="1"/>
</dbReference>
<reference evidence="5" key="1">
    <citation type="journal article" date="2019" name="Int. J. Syst. Evol. Microbiol.">
        <title>The Global Catalogue of Microorganisms (GCM) 10K type strain sequencing project: providing services to taxonomists for standard genome sequencing and annotation.</title>
        <authorList>
            <consortium name="The Broad Institute Genomics Platform"/>
            <consortium name="The Broad Institute Genome Sequencing Center for Infectious Disease"/>
            <person name="Wu L."/>
            <person name="Ma J."/>
        </authorList>
    </citation>
    <scope>NUCLEOTIDE SEQUENCE [LARGE SCALE GENOMIC DNA]</scope>
    <source>
        <strain evidence="5">KCTC 32998</strain>
    </source>
</reference>
<dbReference type="PIRSF" id="PIRSF036979">
    <property type="entry name" value="Arginase"/>
    <property type="match status" value="1"/>
</dbReference>
<evidence type="ECO:0000313" key="5">
    <source>
        <dbReference type="Proteomes" id="UP000646745"/>
    </source>
</evidence>
<sequence>MNFALPIEGICSFGKYPICTDTHALDADIAVLGVPSDVGVGFLSGCRLGPRRIREASTQYGRGDVGFYDPERDDVYLAAPLKIVDCGDVHLIQGDLDRSLDNIAEHVRRIAASGAIPAVMGGDHSISIGVGRGLDRFDGLTVIQLDAHLDWTDSREGQRHGNGSPMRRMSEMNHIGNMVQVGLRGMGSSGKQDYDDARSYGSRLITAREFKERRIEEILGQIPDFEHAYVTIDIDVLDISIASGTGSPMPGGLDYDQLQLILEGIAKKGAVVAFDMVEVAPQYDPTNSTTRIAALTMLNFMAHILKAREIAA</sequence>
<dbReference type="PANTHER" id="PTHR11358:SF26">
    <property type="entry name" value="GUANIDINO ACID HYDROLASE, MITOCHONDRIAL"/>
    <property type="match status" value="1"/>
</dbReference>
<organism evidence="4 5">
    <name type="scientific">Salinicola rhizosphaerae</name>
    <dbReference type="NCBI Taxonomy" id="1443141"/>
    <lineage>
        <taxon>Bacteria</taxon>
        <taxon>Pseudomonadati</taxon>
        <taxon>Pseudomonadota</taxon>
        <taxon>Gammaproteobacteria</taxon>
        <taxon>Oceanospirillales</taxon>
        <taxon>Halomonadaceae</taxon>
        <taxon>Salinicola</taxon>
    </lineage>
</organism>
<dbReference type="GO" id="GO:0016787">
    <property type="term" value="F:hydrolase activity"/>
    <property type="evidence" value="ECO:0007669"/>
    <property type="project" value="UniProtKB-KW"/>
</dbReference>
<keyword evidence="5" id="KW-1185">Reference proteome</keyword>
<dbReference type="InterPro" id="IPR023696">
    <property type="entry name" value="Ureohydrolase_dom_sf"/>
</dbReference>
<dbReference type="Pfam" id="PF00491">
    <property type="entry name" value="Arginase"/>
    <property type="match status" value="1"/>
</dbReference>
<evidence type="ECO:0000313" key="4">
    <source>
        <dbReference type="EMBL" id="GHB25730.1"/>
    </source>
</evidence>
<dbReference type="CDD" id="cd11589">
    <property type="entry name" value="Agmatinase_like_1"/>
    <property type="match status" value="1"/>
</dbReference>
<evidence type="ECO:0000256" key="3">
    <source>
        <dbReference type="PROSITE-ProRule" id="PRU00742"/>
    </source>
</evidence>
<dbReference type="InterPro" id="IPR006035">
    <property type="entry name" value="Ureohydrolase"/>
</dbReference>
<accession>A0ABQ3E5H6</accession>
<comment type="similarity">
    <text evidence="3">Belongs to the arginase family.</text>
</comment>
<dbReference type="Gene3D" id="3.40.800.10">
    <property type="entry name" value="Ureohydrolase domain"/>
    <property type="match status" value="1"/>
</dbReference>
<name>A0ABQ3E5H6_9GAMM</name>
<gene>
    <name evidence="4" type="ORF">GCM10009038_26050</name>
</gene>
<evidence type="ECO:0000256" key="2">
    <source>
        <dbReference type="ARBA" id="ARBA00022801"/>
    </source>
</evidence>
<keyword evidence="2 4" id="KW-0378">Hydrolase</keyword>
<dbReference type="SUPFAM" id="SSF52768">
    <property type="entry name" value="Arginase/deacetylase"/>
    <property type="match status" value="1"/>
</dbReference>